<dbReference type="Gene3D" id="3.90.79.10">
    <property type="entry name" value="Nucleoside Triphosphate Pyrophosphohydrolase"/>
    <property type="match status" value="1"/>
</dbReference>
<name>A0A1G2CU76_9BACT</name>
<dbReference type="PROSITE" id="PS00893">
    <property type="entry name" value="NUDIX_BOX"/>
    <property type="match status" value="1"/>
</dbReference>
<evidence type="ECO:0000313" key="5">
    <source>
        <dbReference type="Proteomes" id="UP000177122"/>
    </source>
</evidence>
<proteinExistence type="predicted"/>
<keyword evidence="2" id="KW-0378">Hydrolase</keyword>
<protein>
    <recommendedName>
        <fullName evidence="3">Nudix hydrolase domain-containing protein</fullName>
    </recommendedName>
</protein>
<comment type="caution">
    <text evidence="4">The sequence shown here is derived from an EMBL/GenBank/DDBJ whole genome shotgun (WGS) entry which is preliminary data.</text>
</comment>
<dbReference type="PROSITE" id="PS51462">
    <property type="entry name" value="NUDIX"/>
    <property type="match status" value="1"/>
</dbReference>
<evidence type="ECO:0000256" key="1">
    <source>
        <dbReference type="ARBA" id="ARBA00001946"/>
    </source>
</evidence>
<dbReference type="InterPro" id="IPR015797">
    <property type="entry name" value="NUDIX_hydrolase-like_dom_sf"/>
</dbReference>
<evidence type="ECO:0000259" key="3">
    <source>
        <dbReference type="PROSITE" id="PS51462"/>
    </source>
</evidence>
<reference evidence="4 5" key="1">
    <citation type="journal article" date="2016" name="Nat. Commun.">
        <title>Thousands of microbial genomes shed light on interconnected biogeochemical processes in an aquifer system.</title>
        <authorList>
            <person name="Anantharaman K."/>
            <person name="Brown C.T."/>
            <person name="Hug L.A."/>
            <person name="Sharon I."/>
            <person name="Castelle C.J."/>
            <person name="Probst A.J."/>
            <person name="Thomas B.C."/>
            <person name="Singh A."/>
            <person name="Wilkins M.J."/>
            <person name="Karaoz U."/>
            <person name="Brodie E.L."/>
            <person name="Williams K.H."/>
            <person name="Hubbard S.S."/>
            <person name="Banfield J.F."/>
        </authorList>
    </citation>
    <scope>NUCLEOTIDE SEQUENCE [LARGE SCALE GENOMIC DNA]</scope>
</reference>
<dbReference type="Proteomes" id="UP000177122">
    <property type="component" value="Unassembled WGS sequence"/>
</dbReference>
<feature type="domain" description="Nudix hydrolase" evidence="3">
    <location>
        <begin position="23"/>
        <end position="148"/>
    </location>
</feature>
<dbReference type="GO" id="GO:0016787">
    <property type="term" value="F:hydrolase activity"/>
    <property type="evidence" value="ECO:0007669"/>
    <property type="project" value="UniProtKB-KW"/>
</dbReference>
<dbReference type="InterPro" id="IPR000086">
    <property type="entry name" value="NUDIX_hydrolase_dom"/>
</dbReference>
<sequence>MITYSPALNYLYRTLVGAESLLGIQLNGAQALVERHGEILLIKTTYRPHWEFPGGKIESLEAPESAAIRETKEEARVFIRNIVRKLGTYSEKRFFTTITMHVYVAGEWEELDLWRPNLEIAERRFFPIDQLPEDIAPATKRRIEEFLSGGHDEFSGSW</sequence>
<evidence type="ECO:0000256" key="2">
    <source>
        <dbReference type="ARBA" id="ARBA00022801"/>
    </source>
</evidence>
<dbReference type="PANTHER" id="PTHR43046">
    <property type="entry name" value="GDP-MANNOSE MANNOSYL HYDROLASE"/>
    <property type="match status" value="1"/>
</dbReference>
<organism evidence="4 5">
    <name type="scientific">Candidatus Lloydbacteria bacterium RIFCSPHIGHO2_01_FULL_49_22</name>
    <dbReference type="NCBI Taxonomy" id="1798658"/>
    <lineage>
        <taxon>Bacteria</taxon>
        <taxon>Candidatus Lloydiibacteriota</taxon>
    </lineage>
</organism>
<dbReference type="PANTHER" id="PTHR43046:SF14">
    <property type="entry name" value="MUTT_NUDIX FAMILY PROTEIN"/>
    <property type="match status" value="1"/>
</dbReference>
<dbReference type="InterPro" id="IPR020084">
    <property type="entry name" value="NUDIX_hydrolase_CS"/>
</dbReference>
<gene>
    <name evidence="4" type="ORF">A2845_04260</name>
</gene>
<evidence type="ECO:0000313" key="4">
    <source>
        <dbReference type="EMBL" id="OGZ04924.1"/>
    </source>
</evidence>
<dbReference type="Pfam" id="PF00293">
    <property type="entry name" value="NUDIX"/>
    <property type="match status" value="1"/>
</dbReference>
<dbReference type="EMBL" id="MHLI01000017">
    <property type="protein sequence ID" value="OGZ04924.1"/>
    <property type="molecule type" value="Genomic_DNA"/>
</dbReference>
<dbReference type="SUPFAM" id="SSF55811">
    <property type="entry name" value="Nudix"/>
    <property type="match status" value="1"/>
</dbReference>
<comment type="cofactor">
    <cofactor evidence="1">
        <name>Mg(2+)</name>
        <dbReference type="ChEBI" id="CHEBI:18420"/>
    </cofactor>
</comment>
<dbReference type="AlphaFoldDB" id="A0A1G2CU76"/>
<accession>A0A1G2CU76</accession>